<dbReference type="SUPFAM" id="SSF54523">
    <property type="entry name" value="Pili subunits"/>
    <property type="match status" value="1"/>
</dbReference>
<dbReference type="EMBL" id="VULR01000004">
    <property type="protein sequence ID" value="MSS42853.1"/>
    <property type="molecule type" value="Genomic_DNA"/>
</dbReference>
<evidence type="ECO:0000313" key="7">
    <source>
        <dbReference type="EMBL" id="MSS42853.1"/>
    </source>
</evidence>
<organism evidence="7 8">
    <name type="scientific">Anaerosalibacter bizertensis</name>
    <dbReference type="NCBI Taxonomy" id="932217"/>
    <lineage>
        <taxon>Bacteria</taxon>
        <taxon>Bacillati</taxon>
        <taxon>Bacillota</taxon>
        <taxon>Tissierellia</taxon>
        <taxon>Tissierellales</taxon>
        <taxon>Sporanaerobacteraceae</taxon>
        <taxon>Anaerosalibacter</taxon>
    </lineage>
</organism>
<dbReference type="OrthoDB" id="1707789at2"/>
<evidence type="ECO:0000256" key="6">
    <source>
        <dbReference type="SAM" id="Phobius"/>
    </source>
</evidence>
<feature type="transmembrane region" description="Helical" evidence="6">
    <location>
        <begin position="15"/>
        <end position="35"/>
    </location>
</feature>
<dbReference type="NCBIfam" id="TIGR02532">
    <property type="entry name" value="IV_pilin_GFxxxE"/>
    <property type="match status" value="1"/>
</dbReference>
<comment type="subcellular location">
    <subcellularLocation>
        <location evidence="1">Membrane</location>
        <topology evidence="1">Single-pass membrane protein</topology>
    </subcellularLocation>
</comment>
<dbReference type="PRINTS" id="PR00813">
    <property type="entry name" value="BCTERIALGSPG"/>
</dbReference>
<accession>A0A844FFP3</accession>
<evidence type="ECO:0000256" key="1">
    <source>
        <dbReference type="ARBA" id="ARBA00004167"/>
    </source>
</evidence>
<keyword evidence="4 6" id="KW-1133">Transmembrane helix</keyword>
<evidence type="ECO:0000256" key="4">
    <source>
        <dbReference type="ARBA" id="ARBA00022989"/>
    </source>
</evidence>
<dbReference type="PANTHER" id="PTHR30093">
    <property type="entry name" value="GENERAL SECRETION PATHWAY PROTEIN G"/>
    <property type="match status" value="1"/>
</dbReference>
<dbReference type="GO" id="GO:0016020">
    <property type="term" value="C:membrane"/>
    <property type="evidence" value="ECO:0007669"/>
    <property type="project" value="UniProtKB-SubCell"/>
</dbReference>
<dbReference type="AlphaFoldDB" id="A0A844FFP3"/>
<evidence type="ECO:0000256" key="5">
    <source>
        <dbReference type="ARBA" id="ARBA00023136"/>
    </source>
</evidence>
<dbReference type="Gene3D" id="3.30.700.10">
    <property type="entry name" value="Glycoprotein, Type 4 Pilin"/>
    <property type="match status" value="1"/>
</dbReference>
<dbReference type="PROSITE" id="PS00409">
    <property type="entry name" value="PROKAR_NTER_METHYL"/>
    <property type="match status" value="1"/>
</dbReference>
<dbReference type="RefSeq" id="WP_154483397.1">
    <property type="nucleotide sequence ID" value="NZ_VULR01000004.1"/>
</dbReference>
<dbReference type="GO" id="GO:0015628">
    <property type="term" value="P:protein secretion by the type II secretion system"/>
    <property type="evidence" value="ECO:0007669"/>
    <property type="project" value="InterPro"/>
</dbReference>
<proteinExistence type="predicted"/>
<dbReference type="InterPro" id="IPR045584">
    <property type="entry name" value="Pilin-like"/>
</dbReference>
<sequence>MIKNLKMEIKNNSGFTLIELILVIAILAILSAIAIPKIGKTKEAAEIAAHNTNVRTLESVANTYILDKGLPSAQKTIIVDDTDNNELKEYIQESPKIPDIIKKENSNSKYYTVTIDKDGKIEVNPGRKQN</sequence>
<dbReference type="GO" id="GO:0015627">
    <property type="term" value="C:type II protein secretion system complex"/>
    <property type="evidence" value="ECO:0007669"/>
    <property type="project" value="InterPro"/>
</dbReference>
<keyword evidence="2" id="KW-0488">Methylation</keyword>
<dbReference type="Pfam" id="PF07963">
    <property type="entry name" value="N_methyl"/>
    <property type="match status" value="1"/>
</dbReference>
<keyword evidence="3 6" id="KW-0812">Transmembrane</keyword>
<dbReference type="PANTHER" id="PTHR30093:SF44">
    <property type="entry name" value="TYPE II SECRETION SYSTEM CORE PROTEIN G"/>
    <property type="match status" value="1"/>
</dbReference>
<dbReference type="InterPro" id="IPR000983">
    <property type="entry name" value="Bac_GSPG_pilin"/>
</dbReference>
<name>A0A844FFP3_9FIRM</name>
<dbReference type="InterPro" id="IPR012902">
    <property type="entry name" value="N_methyl_site"/>
</dbReference>
<evidence type="ECO:0000313" key="8">
    <source>
        <dbReference type="Proteomes" id="UP000462760"/>
    </source>
</evidence>
<protein>
    <submittedName>
        <fullName evidence="7">Prepilin-type N-terminal cleavage/methylation domain-containing protein</fullName>
    </submittedName>
</protein>
<evidence type="ECO:0000256" key="3">
    <source>
        <dbReference type="ARBA" id="ARBA00022692"/>
    </source>
</evidence>
<dbReference type="Proteomes" id="UP000462760">
    <property type="component" value="Unassembled WGS sequence"/>
</dbReference>
<gene>
    <name evidence="7" type="ORF">FYJ27_03775</name>
</gene>
<reference evidence="7 8" key="1">
    <citation type="submission" date="2019-08" db="EMBL/GenBank/DDBJ databases">
        <title>In-depth cultivation of the pig gut microbiome towards novel bacterial diversity and tailored functional studies.</title>
        <authorList>
            <person name="Wylensek D."/>
            <person name="Hitch T.C.A."/>
            <person name="Clavel T."/>
        </authorList>
    </citation>
    <scope>NUCLEOTIDE SEQUENCE [LARGE SCALE GENOMIC DNA]</scope>
    <source>
        <strain evidence="7 8">Med78-601-WT-4W-RMD-3</strain>
    </source>
</reference>
<evidence type="ECO:0000256" key="2">
    <source>
        <dbReference type="ARBA" id="ARBA00022481"/>
    </source>
</evidence>
<keyword evidence="5 6" id="KW-0472">Membrane</keyword>
<comment type="caution">
    <text evidence="7">The sequence shown here is derived from an EMBL/GenBank/DDBJ whole genome shotgun (WGS) entry which is preliminary data.</text>
</comment>